<evidence type="ECO:0000313" key="2">
    <source>
        <dbReference type="EMBL" id="KER22203.1"/>
    </source>
</evidence>
<organism evidence="2 3">
    <name type="scientific">Opisthorchis viverrini</name>
    <name type="common">Southeast Asian liver fluke</name>
    <dbReference type="NCBI Taxonomy" id="6198"/>
    <lineage>
        <taxon>Eukaryota</taxon>
        <taxon>Metazoa</taxon>
        <taxon>Spiralia</taxon>
        <taxon>Lophotrochozoa</taxon>
        <taxon>Platyhelminthes</taxon>
        <taxon>Trematoda</taxon>
        <taxon>Digenea</taxon>
        <taxon>Opisthorchiida</taxon>
        <taxon>Opisthorchiata</taxon>
        <taxon>Opisthorchiidae</taxon>
        <taxon>Opisthorchis</taxon>
    </lineage>
</organism>
<gene>
    <name evidence="2" type="ORF">T265_09654</name>
</gene>
<reference evidence="2 3" key="1">
    <citation type="submission" date="2013-11" db="EMBL/GenBank/DDBJ databases">
        <title>Opisthorchis viverrini - life in the bile duct.</title>
        <authorList>
            <person name="Young N.D."/>
            <person name="Nagarajan N."/>
            <person name="Lin S.J."/>
            <person name="Korhonen P.K."/>
            <person name="Jex A.R."/>
            <person name="Hall R.S."/>
            <person name="Safavi-Hemami H."/>
            <person name="Kaewkong W."/>
            <person name="Bertrand D."/>
            <person name="Gao S."/>
            <person name="Seet Q."/>
            <person name="Wongkham S."/>
            <person name="Teh B.T."/>
            <person name="Wongkham C."/>
            <person name="Intapan P.M."/>
            <person name="Maleewong W."/>
            <person name="Yang X."/>
            <person name="Hu M."/>
            <person name="Wang Z."/>
            <person name="Hofmann A."/>
            <person name="Sternberg P.W."/>
            <person name="Tan P."/>
            <person name="Wang J."/>
            <person name="Gasser R.B."/>
        </authorList>
    </citation>
    <scope>NUCLEOTIDE SEQUENCE [LARGE SCALE GENOMIC DNA]</scope>
</reference>
<evidence type="ECO:0000256" key="1">
    <source>
        <dbReference type="SAM" id="MobiDB-lite"/>
    </source>
</evidence>
<feature type="compositionally biased region" description="Polar residues" evidence="1">
    <location>
        <begin position="697"/>
        <end position="709"/>
    </location>
</feature>
<feature type="region of interest" description="Disordered" evidence="1">
    <location>
        <begin position="602"/>
        <end position="631"/>
    </location>
</feature>
<accession>A0A074Z568</accession>
<feature type="region of interest" description="Disordered" evidence="1">
    <location>
        <begin position="673"/>
        <end position="709"/>
    </location>
</feature>
<sequence length="709" mass="77155">MSDHIPCDSMRYTAHNLLRPFSDILVIFIYLGIFGLEDVEATSGAIKLSFNPASDKVHLGAPLVVRCEHDAGSGVDNAASMFLHCPIAPWGAFCFQNCKSACVGEAPGSCPYEKQLGGVTCRTVVTQTGHVTYEYTIQKLTRDWLGTLPSGEHKKYGFYCKSAGSQTPEVWLYEGRPEITNPITVSLKPPMTTGFNLSTKETGTSTNKSGRPVSRDLPVVIQTALEIHTSAIIRELLVICAMVTVFISVSINVFCCIRCALIRKYSRTKRPPRMQYMFCMATEIHNARVARLMAQSHGWNEDMMEALYRNPQRRFEQSSVGSDSRILTPQQLPHVAEFANLYQQHQQLQQQSAISETNSVATASADVHIPSAKNGQIVSPTMTGSAFSITPPMNYGLPGAERKVRTSSMILVQSPDGSHQLVQPHFPPNQHLAAAVANYCFEQQQNLKKLQEQVIGSEFPPAVHPGSDSLGSCQNSMGNPDSSVLEQYQLSSSGMNTLRRGDPTLMMSSQTGQPGVRPSVSQADNIKPYQALTGQPHPQACVQAPGTQVPVGLLYQAPGGRVQFMGSSQPQLGTVPAFARLNNSTSNPTLIHTFVPLVAGASQSDSGTGSGSGQLSASGQPAAPPSMEHEEQSALFYQQAPYNGMMVYPSGRQMQYFTRSKMFHGGVECFTEDELSNESGSLKRDRHNKPSVEKSIPESTLSQTRVPSV</sequence>
<feature type="compositionally biased region" description="Low complexity" evidence="1">
    <location>
        <begin position="602"/>
        <end position="621"/>
    </location>
</feature>
<protein>
    <submittedName>
        <fullName evidence="2">Uncharacterized protein</fullName>
    </submittedName>
</protein>
<keyword evidence="3" id="KW-1185">Reference proteome</keyword>
<dbReference type="OrthoDB" id="6260030at2759"/>
<dbReference type="GeneID" id="20323822"/>
<dbReference type="Proteomes" id="UP000054324">
    <property type="component" value="Unassembled WGS sequence"/>
</dbReference>
<dbReference type="CTD" id="20323822"/>
<dbReference type="AlphaFoldDB" id="A0A074Z568"/>
<dbReference type="RefSeq" id="XP_009174060.1">
    <property type="nucleotide sequence ID" value="XM_009175796.1"/>
</dbReference>
<evidence type="ECO:0000313" key="3">
    <source>
        <dbReference type="Proteomes" id="UP000054324"/>
    </source>
</evidence>
<dbReference type="KEGG" id="ovi:T265_09654"/>
<dbReference type="EMBL" id="KL596912">
    <property type="protein sequence ID" value="KER22203.1"/>
    <property type="molecule type" value="Genomic_DNA"/>
</dbReference>
<proteinExistence type="predicted"/>
<name>A0A074Z568_OPIVI</name>